<reference evidence="1" key="1">
    <citation type="submission" date="2019-01" db="EMBL/GenBank/DDBJ databases">
        <title>Viruses infecting cherry and sour cherry in the Czech Republic.</title>
        <authorList>
            <person name="Lenz O."/>
            <person name="Sarkisova T."/>
            <person name="Koloniuk I."/>
            <person name="Franova J."/>
            <person name="Pribylova J."/>
            <person name="Spak J."/>
        </authorList>
    </citation>
    <scope>NUCLEOTIDE SEQUENCE</scope>
    <source>
        <strain evidence="1">Kisinevskaia 31</strain>
    </source>
</reference>
<dbReference type="EMBL" id="MK369930">
    <property type="protein sequence ID" value="QDZ71259.1"/>
    <property type="molecule type" value="Genomic_RNA"/>
</dbReference>
<name>A0A5B8PAQ8_9TOMB</name>
<evidence type="ECO:0000313" key="1">
    <source>
        <dbReference type="EMBL" id="QDZ71259.1"/>
    </source>
</evidence>
<accession>A0A5B8PAQ8</accession>
<protein>
    <submittedName>
        <fullName evidence="1">Uncharacterized protein</fullName>
    </submittedName>
</protein>
<sequence length="79" mass="8896">MFLSTWKMGPISWDMLRSYLSTKLLLMGLTLFDSPKLQPEWSSCSIISTGQVGRLSCYKLLSRLTLLAEPEPMVPVAET</sequence>
<proteinExistence type="predicted"/>
<organism evidence="1">
    <name type="scientific">Cherry-associated luteovirus</name>
    <dbReference type="NCBI Taxonomy" id="1912598"/>
    <lineage>
        <taxon>Viruses</taxon>
        <taxon>Riboviria</taxon>
        <taxon>Orthornavirae</taxon>
        <taxon>Kitrinoviricota</taxon>
        <taxon>Tolucaviricetes</taxon>
        <taxon>Tolivirales</taxon>
        <taxon>Tombusviridae</taxon>
        <taxon>Regressovirinae</taxon>
        <taxon>Luteovirus</taxon>
        <taxon>Luteovirus avii</taxon>
    </lineage>
</organism>